<dbReference type="Gene3D" id="3.20.20.140">
    <property type="entry name" value="Metal-dependent hydrolases"/>
    <property type="match status" value="1"/>
</dbReference>
<dbReference type="Pfam" id="PF07969">
    <property type="entry name" value="Amidohydro_3"/>
    <property type="match status" value="1"/>
</dbReference>
<sequence>MTETNAGVLADKILVGGKIWCGLEEGFAEALAIAGDKVLAAGTRAEIEAMAGDNTEVIDLGGKLATPGLNDAHMHLHMYGFNMRQVDLRARDGVRSVEALLDRIREAAANAEPGAWIVGRGYDHDKLAEQRHPHRKELDAAAPDNPVYIVRACGHVGVASTRALKIAEIGHNTPDPFGGTIGRAEGELTGWLAETAREPVHRAMPAPTVDDIVDSIEFAGKNLLSYGITSVMEAAIGIRDGMDEMRAYQKAHAAGRIPVRVAGVIMGDPEKNLLDQCHEEGLITGVGDDIFRIAGVKLFLDGSAGGRTAYMKTPYEPTAEGQPDNYGLQCQTAETTEEIVMKAHKWGYQVTPHAIGDAAIEQILVAYEKAQEAHPVEDRRHRIEHCGWLSPSQIERMAKLGVIPGPQPTFIYFFGDGYEACLGKERPQFCYPMKAFMEAGVHPSASTDCPVCDIDPFANIYAMVTRTTDSGVVLGADQRLTVAEALHCYTYESAYGVHDEARKGRLIPGQYADIAVFSKDFFEIDPKEILTTVCEMSMLGGDVVYRREDPSA</sequence>
<dbReference type="CDD" id="cd01300">
    <property type="entry name" value="YtcJ_like"/>
    <property type="match status" value="1"/>
</dbReference>
<dbReference type="Gene3D" id="3.10.310.70">
    <property type="match status" value="1"/>
</dbReference>
<proteinExistence type="predicted"/>
<dbReference type="OrthoDB" id="9811399at2"/>
<accession>A0A1H2U1C7</accession>
<keyword evidence="3" id="KW-1185">Reference proteome</keyword>
<dbReference type="InterPro" id="IPR013108">
    <property type="entry name" value="Amidohydro_3"/>
</dbReference>
<protein>
    <recommendedName>
        <fullName evidence="1">Amidohydrolase 3 domain-containing protein</fullName>
    </recommendedName>
</protein>
<gene>
    <name evidence="2" type="ORF">SAMN05444336_1011183</name>
</gene>
<dbReference type="Gene3D" id="2.30.40.10">
    <property type="entry name" value="Urease, subunit C, domain 1"/>
    <property type="match status" value="1"/>
</dbReference>
<dbReference type="InterPro" id="IPR033932">
    <property type="entry name" value="YtcJ-like"/>
</dbReference>
<dbReference type="SUPFAM" id="SSF51556">
    <property type="entry name" value="Metallo-dependent hydrolases"/>
    <property type="match status" value="1"/>
</dbReference>
<feature type="domain" description="Amidohydrolase 3" evidence="1">
    <location>
        <begin position="56"/>
        <end position="545"/>
    </location>
</feature>
<dbReference type="SUPFAM" id="SSF51338">
    <property type="entry name" value="Composite domain of metallo-dependent hydrolases"/>
    <property type="match status" value="1"/>
</dbReference>
<organism evidence="2 3">
    <name type="scientific">Albimonas donghaensis</name>
    <dbReference type="NCBI Taxonomy" id="356660"/>
    <lineage>
        <taxon>Bacteria</taxon>
        <taxon>Pseudomonadati</taxon>
        <taxon>Pseudomonadota</taxon>
        <taxon>Alphaproteobacteria</taxon>
        <taxon>Rhodobacterales</taxon>
        <taxon>Paracoccaceae</taxon>
        <taxon>Albimonas</taxon>
    </lineage>
</organism>
<dbReference type="PANTHER" id="PTHR22642:SF2">
    <property type="entry name" value="PROTEIN LONG AFTER FAR-RED 3"/>
    <property type="match status" value="1"/>
</dbReference>
<dbReference type="InterPro" id="IPR032466">
    <property type="entry name" value="Metal_Hydrolase"/>
</dbReference>
<dbReference type="PANTHER" id="PTHR22642">
    <property type="entry name" value="IMIDAZOLONEPROPIONASE"/>
    <property type="match status" value="1"/>
</dbReference>
<dbReference type="GO" id="GO:0016810">
    <property type="term" value="F:hydrolase activity, acting on carbon-nitrogen (but not peptide) bonds"/>
    <property type="evidence" value="ECO:0007669"/>
    <property type="project" value="InterPro"/>
</dbReference>
<evidence type="ECO:0000313" key="3">
    <source>
        <dbReference type="Proteomes" id="UP000199118"/>
    </source>
</evidence>
<name>A0A1H2U1C7_9RHOB</name>
<dbReference type="STRING" id="356660.SAMN05444336_1011183"/>
<dbReference type="InterPro" id="IPR011059">
    <property type="entry name" value="Metal-dep_hydrolase_composite"/>
</dbReference>
<dbReference type="Proteomes" id="UP000199118">
    <property type="component" value="Unassembled WGS sequence"/>
</dbReference>
<dbReference type="EMBL" id="FNMZ01000001">
    <property type="protein sequence ID" value="SDW49778.1"/>
    <property type="molecule type" value="Genomic_DNA"/>
</dbReference>
<dbReference type="AlphaFoldDB" id="A0A1H2U1C7"/>
<dbReference type="RefSeq" id="WP_092680138.1">
    <property type="nucleotide sequence ID" value="NZ_FNMZ01000001.1"/>
</dbReference>
<evidence type="ECO:0000259" key="1">
    <source>
        <dbReference type="Pfam" id="PF07969"/>
    </source>
</evidence>
<evidence type="ECO:0000313" key="2">
    <source>
        <dbReference type="EMBL" id="SDW49778.1"/>
    </source>
</evidence>
<reference evidence="2 3" key="1">
    <citation type="submission" date="2016-10" db="EMBL/GenBank/DDBJ databases">
        <authorList>
            <person name="de Groot N.N."/>
        </authorList>
    </citation>
    <scope>NUCLEOTIDE SEQUENCE [LARGE SCALE GENOMIC DNA]</scope>
    <source>
        <strain evidence="2 3">DSM 17890</strain>
    </source>
</reference>